<gene>
    <name evidence="8" type="ORF">D5F01_LYC15720</name>
</gene>
<keyword evidence="5" id="KW-0395">Inflammatory response</keyword>
<feature type="domain" description="CARD" evidence="6">
    <location>
        <begin position="1"/>
        <end position="90"/>
    </location>
</feature>
<evidence type="ECO:0000256" key="4">
    <source>
        <dbReference type="ARBA" id="ARBA00022859"/>
    </source>
</evidence>
<dbReference type="PROSITE" id="PS50209">
    <property type="entry name" value="CARD"/>
    <property type="match status" value="2"/>
</dbReference>
<feature type="domain" description="CARD" evidence="6">
    <location>
        <begin position="417"/>
        <end position="502"/>
    </location>
</feature>
<accession>A0A6G0I3P1</accession>
<evidence type="ECO:0000256" key="3">
    <source>
        <dbReference type="ARBA" id="ARBA00022588"/>
    </source>
</evidence>
<dbReference type="InterPro" id="IPR025307">
    <property type="entry name" value="FIIND_dom"/>
</dbReference>
<dbReference type="PANTHER" id="PTHR46985:SF4">
    <property type="entry name" value="CASPASE RECRUITMENT DOMAIN-CONTAINING PROTEIN 8"/>
    <property type="match status" value="1"/>
</dbReference>
<name>A0A6G0I3P1_LARCR</name>
<dbReference type="InterPro" id="IPR011029">
    <property type="entry name" value="DEATH-like_dom_sf"/>
</dbReference>
<dbReference type="PANTHER" id="PTHR46985">
    <property type="entry name" value="NACHT, LRR AND PYD DOMAINS-CONTAINING PROTEIN 1"/>
    <property type="match status" value="1"/>
</dbReference>
<sequence>MADLSHFVDKHRDHLIHSVRKVEPVLDELLINGVIQQKHCDDIKALPTSEEQMRKLFDCLTDAGDRDKDILFNIIKKLEPDFIKLIMLRDAASVSVGHGEDFIRQNLRVNLKGFTLQWLGPLSGSSNQSTMAQGSQMSPEHDWIKLEPEVNYVDVPTYRLQSKAGNYECSVSGLRWVCKEKVSFKYQFGSWEEHMERIETMQYMAGGPLMDITVIAGKFKEVYLPHWICTDDNPTILGKFAVLHIDTCGDVVEQVSEVTPSHVKLSQPVFSPRGVLVKAGFPVKINCKVLIYKTSKAFLTLHVYLIPRDPALQETMKNKALSMGYKMIQKPYPEKSLKMRERFILTADKDGAEIYPETLKLVYESSDPNFFEVFIENPDSNFQLTLRHETGPVWTCAIRKNDYQNTGDTLMMFDKELDKVRSKLVEKLSGQVIKQLLDDLLKDGVLNDEEKDSILQENSTSSDRARCLIDMVKKKGQEASRKLFTHLQERDPTLSTELELPSGLPV</sequence>
<comment type="subcellular location">
    <subcellularLocation>
        <location evidence="1">Cytoplasm</location>
        <location evidence="1">Cytosol</location>
    </subcellularLocation>
</comment>
<keyword evidence="3" id="KW-0399">Innate immunity</keyword>
<evidence type="ECO:0000313" key="9">
    <source>
        <dbReference type="Proteomes" id="UP000424527"/>
    </source>
</evidence>
<evidence type="ECO:0000256" key="2">
    <source>
        <dbReference type="ARBA" id="ARBA00022490"/>
    </source>
</evidence>
<dbReference type="InterPro" id="IPR051249">
    <property type="entry name" value="NLRP_Inflammasome"/>
</dbReference>
<reference evidence="8 9" key="1">
    <citation type="submission" date="2019-07" db="EMBL/GenBank/DDBJ databases">
        <title>Chromosome genome assembly for large yellow croaker.</title>
        <authorList>
            <person name="Xiao S."/>
        </authorList>
    </citation>
    <scope>NUCLEOTIDE SEQUENCE [LARGE SCALE GENOMIC DNA]</scope>
    <source>
        <strain evidence="8">JMULYC20181020</strain>
        <tissue evidence="8">Muscle</tissue>
    </source>
</reference>
<keyword evidence="4" id="KW-0391">Immunity</keyword>
<evidence type="ECO:0000256" key="5">
    <source>
        <dbReference type="ARBA" id="ARBA00023198"/>
    </source>
</evidence>
<dbReference type="GO" id="GO:0042981">
    <property type="term" value="P:regulation of apoptotic process"/>
    <property type="evidence" value="ECO:0007669"/>
    <property type="project" value="InterPro"/>
</dbReference>
<dbReference type="Pfam" id="PF23679">
    <property type="entry name" value="UPA-FIIND"/>
    <property type="match status" value="1"/>
</dbReference>
<dbReference type="GO" id="GO:0045087">
    <property type="term" value="P:innate immune response"/>
    <property type="evidence" value="ECO:0007669"/>
    <property type="project" value="UniProtKB-KW"/>
</dbReference>
<dbReference type="GO" id="GO:0006954">
    <property type="term" value="P:inflammatory response"/>
    <property type="evidence" value="ECO:0007669"/>
    <property type="project" value="UniProtKB-KW"/>
</dbReference>
<keyword evidence="9" id="KW-1185">Reference proteome</keyword>
<dbReference type="EMBL" id="REGW02000015">
    <property type="protein sequence ID" value="KAE8286040.1"/>
    <property type="molecule type" value="Genomic_DNA"/>
</dbReference>
<dbReference type="InterPro" id="IPR001315">
    <property type="entry name" value="CARD"/>
</dbReference>
<feature type="domain" description="FIIND" evidence="7">
    <location>
        <begin position="137"/>
        <end position="412"/>
    </location>
</feature>
<dbReference type="GO" id="GO:0005829">
    <property type="term" value="C:cytosol"/>
    <property type="evidence" value="ECO:0007669"/>
    <property type="project" value="UniProtKB-SubCell"/>
</dbReference>
<dbReference type="Pfam" id="PF13553">
    <property type="entry name" value="FIIND"/>
    <property type="match status" value="1"/>
</dbReference>
<evidence type="ECO:0000259" key="6">
    <source>
        <dbReference type="PROSITE" id="PS50209"/>
    </source>
</evidence>
<dbReference type="Proteomes" id="UP000424527">
    <property type="component" value="Unassembled WGS sequence"/>
</dbReference>
<dbReference type="CDD" id="cd08325">
    <property type="entry name" value="CARD_CASP1-like"/>
    <property type="match status" value="1"/>
</dbReference>
<dbReference type="AlphaFoldDB" id="A0A6G0I3P1"/>
<dbReference type="PROSITE" id="PS51830">
    <property type="entry name" value="FIIND"/>
    <property type="match status" value="1"/>
</dbReference>
<proteinExistence type="predicted"/>
<dbReference type="Pfam" id="PF00619">
    <property type="entry name" value="CARD"/>
    <property type="match status" value="2"/>
</dbReference>
<dbReference type="SMART" id="SM00114">
    <property type="entry name" value="CARD"/>
    <property type="match status" value="2"/>
</dbReference>
<dbReference type="SUPFAM" id="SSF47986">
    <property type="entry name" value="DEATH domain"/>
    <property type="match status" value="2"/>
</dbReference>
<comment type="caution">
    <text evidence="8">The sequence shown here is derived from an EMBL/GenBank/DDBJ whole genome shotgun (WGS) entry which is preliminary data.</text>
</comment>
<keyword evidence="2" id="KW-0963">Cytoplasm</keyword>
<evidence type="ECO:0000313" key="8">
    <source>
        <dbReference type="EMBL" id="KAE8286040.1"/>
    </source>
</evidence>
<protein>
    <submittedName>
        <fullName evidence="8">Caspase recruitment domain-containing protein 18 Caspase-1 inhibitor Iceberg</fullName>
    </submittedName>
</protein>
<organism evidence="8 9">
    <name type="scientific">Larimichthys crocea</name>
    <name type="common">Large yellow croaker</name>
    <name type="synonym">Pseudosciaena crocea</name>
    <dbReference type="NCBI Taxonomy" id="215358"/>
    <lineage>
        <taxon>Eukaryota</taxon>
        <taxon>Metazoa</taxon>
        <taxon>Chordata</taxon>
        <taxon>Craniata</taxon>
        <taxon>Vertebrata</taxon>
        <taxon>Euteleostomi</taxon>
        <taxon>Actinopterygii</taxon>
        <taxon>Neopterygii</taxon>
        <taxon>Teleostei</taxon>
        <taxon>Neoteleostei</taxon>
        <taxon>Acanthomorphata</taxon>
        <taxon>Eupercaria</taxon>
        <taxon>Sciaenidae</taxon>
        <taxon>Larimichthys</taxon>
    </lineage>
</organism>
<dbReference type="Gene3D" id="1.10.533.10">
    <property type="entry name" value="Death Domain, Fas"/>
    <property type="match status" value="2"/>
</dbReference>
<evidence type="ECO:0000256" key="1">
    <source>
        <dbReference type="ARBA" id="ARBA00004514"/>
    </source>
</evidence>
<evidence type="ECO:0000259" key="7">
    <source>
        <dbReference type="PROSITE" id="PS51830"/>
    </source>
</evidence>